<feature type="compositionally biased region" description="Basic and acidic residues" evidence="1">
    <location>
        <begin position="220"/>
        <end position="232"/>
    </location>
</feature>
<sequence length="427" mass="44853">MSSHPVCKIPFEPNPENYKSDAEHDANARKHWYLVLGVGLFTKKTDADACADPHDVLIFFEKSHAVRRWKQHCSRHHTANVHRNPRPDDREDDEGVDTVAALGGRVLLRAHSAAPSVPHRTRSVAHAASTRTGYYVSPEEVDRWSKTRLSNGAGVSSAAKRRREGSASVVLPVNGERQLGNGAGVSSAVKRRREGSASVGLSVNGERGSSVKCETLASPVKRERQPSVKREQVPLYADMSDSELTDDSPQDDSALADDMPPLLYDVEAEDVPMPHASPVAISPTVSTASSLSSDSSGSRESISGASPAAPEMGPAGLSRLSALGAGVPAAASAFVGLGESISDARPAAARMGAAGGSRISALALGAGALGASTSARSVRLLLNSATRKLYPDPIQAFAEVMPGESLQVIAQEEVVEYCAGQSARLGT</sequence>
<feature type="compositionally biased region" description="Acidic residues" evidence="1">
    <location>
        <begin position="240"/>
        <end position="250"/>
    </location>
</feature>
<evidence type="ECO:0000313" key="3">
    <source>
        <dbReference type="Proteomes" id="UP001218218"/>
    </source>
</evidence>
<feature type="region of interest" description="Disordered" evidence="1">
    <location>
        <begin position="149"/>
        <end position="258"/>
    </location>
</feature>
<comment type="caution">
    <text evidence="2">The sequence shown here is derived from an EMBL/GenBank/DDBJ whole genome shotgun (WGS) entry which is preliminary data.</text>
</comment>
<feature type="compositionally biased region" description="Basic residues" evidence="1">
    <location>
        <begin position="75"/>
        <end position="84"/>
    </location>
</feature>
<feature type="region of interest" description="Disordered" evidence="1">
    <location>
        <begin position="274"/>
        <end position="311"/>
    </location>
</feature>
<dbReference type="AlphaFoldDB" id="A0AAD6ZFJ3"/>
<name>A0AAD6ZFJ3_9AGAR</name>
<dbReference type="EMBL" id="JARIHO010000054">
    <property type="protein sequence ID" value="KAJ7319331.1"/>
    <property type="molecule type" value="Genomic_DNA"/>
</dbReference>
<evidence type="ECO:0000256" key="1">
    <source>
        <dbReference type="SAM" id="MobiDB-lite"/>
    </source>
</evidence>
<accession>A0AAD6ZFJ3</accession>
<proteinExistence type="predicted"/>
<keyword evidence="3" id="KW-1185">Reference proteome</keyword>
<evidence type="ECO:0000313" key="2">
    <source>
        <dbReference type="EMBL" id="KAJ7319331.1"/>
    </source>
</evidence>
<reference evidence="2" key="1">
    <citation type="submission" date="2023-03" db="EMBL/GenBank/DDBJ databases">
        <title>Massive genome expansion in bonnet fungi (Mycena s.s.) driven by repeated elements and novel gene families across ecological guilds.</title>
        <authorList>
            <consortium name="Lawrence Berkeley National Laboratory"/>
            <person name="Harder C.B."/>
            <person name="Miyauchi S."/>
            <person name="Viragh M."/>
            <person name="Kuo A."/>
            <person name="Thoen E."/>
            <person name="Andreopoulos B."/>
            <person name="Lu D."/>
            <person name="Skrede I."/>
            <person name="Drula E."/>
            <person name="Henrissat B."/>
            <person name="Morin E."/>
            <person name="Kohler A."/>
            <person name="Barry K."/>
            <person name="LaButti K."/>
            <person name="Morin E."/>
            <person name="Salamov A."/>
            <person name="Lipzen A."/>
            <person name="Mereny Z."/>
            <person name="Hegedus B."/>
            <person name="Baldrian P."/>
            <person name="Stursova M."/>
            <person name="Weitz H."/>
            <person name="Taylor A."/>
            <person name="Grigoriev I.V."/>
            <person name="Nagy L.G."/>
            <person name="Martin F."/>
            <person name="Kauserud H."/>
        </authorList>
    </citation>
    <scope>NUCLEOTIDE SEQUENCE</scope>
    <source>
        <strain evidence="2">CBHHK002</strain>
    </source>
</reference>
<feature type="region of interest" description="Disordered" evidence="1">
    <location>
        <begin position="1"/>
        <end position="20"/>
    </location>
</feature>
<organism evidence="2 3">
    <name type="scientific">Mycena albidolilacea</name>
    <dbReference type="NCBI Taxonomy" id="1033008"/>
    <lineage>
        <taxon>Eukaryota</taxon>
        <taxon>Fungi</taxon>
        <taxon>Dikarya</taxon>
        <taxon>Basidiomycota</taxon>
        <taxon>Agaricomycotina</taxon>
        <taxon>Agaricomycetes</taxon>
        <taxon>Agaricomycetidae</taxon>
        <taxon>Agaricales</taxon>
        <taxon>Marasmiineae</taxon>
        <taxon>Mycenaceae</taxon>
        <taxon>Mycena</taxon>
    </lineage>
</organism>
<gene>
    <name evidence="2" type="ORF">DFH08DRAFT_970717</name>
</gene>
<feature type="compositionally biased region" description="Low complexity" evidence="1">
    <location>
        <begin position="281"/>
        <end position="307"/>
    </location>
</feature>
<protein>
    <submittedName>
        <fullName evidence="2">Uncharacterized protein</fullName>
    </submittedName>
</protein>
<feature type="region of interest" description="Disordered" evidence="1">
    <location>
        <begin position="75"/>
        <end position="95"/>
    </location>
</feature>
<dbReference type="Proteomes" id="UP001218218">
    <property type="component" value="Unassembled WGS sequence"/>
</dbReference>